<evidence type="ECO:0000256" key="1">
    <source>
        <dbReference type="SAM" id="MobiDB-lite"/>
    </source>
</evidence>
<dbReference type="AlphaFoldDB" id="A0A317TA91"/>
<accession>A0A317TA91</accession>
<dbReference type="EMBL" id="PDNZ01000003">
    <property type="protein sequence ID" value="PWW82506.1"/>
    <property type="molecule type" value="Genomic_DNA"/>
</dbReference>
<organism evidence="2 3">
    <name type="scientific">Prosthecochloris marina</name>
    <dbReference type="NCBI Taxonomy" id="2017681"/>
    <lineage>
        <taxon>Bacteria</taxon>
        <taxon>Pseudomonadati</taxon>
        <taxon>Chlorobiota</taxon>
        <taxon>Chlorobiia</taxon>
        <taxon>Chlorobiales</taxon>
        <taxon>Chlorobiaceae</taxon>
        <taxon>Prosthecochloris</taxon>
    </lineage>
</organism>
<evidence type="ECO:0000313" key="2">
    <source>
        <dbReference type="EMBL" id="PWW82506.1"/>
    </source>
</evidence>
<protein>
    <submittedName>
        <fullName evidence="2">Uncharacterized protein</fullName>
    </submittedName>
</protein>
<keyword evidence="3" id="KW-1185">Reference proteome</keyword>
<name>A0A317TA91_9CHLB</name>
<gene>
    <name evidence="2" type="ORF">CR164_05830</name>
</gene>
<feature type="compositionally biased region" description="Polar residues" evidence="1">
    <location>
        <begin position="48"/>
        <end position="69"/>
    </location>
</feature>
<proteinExistence type="predicted"/>
<evidence type="ECO:0000313" key="3">
    <source>
        <dbReference type="Proteomes" id="UP000246278"/>
    </source>
</evidence>
<comment type="caution">
    <text evidence="2">The sequence shown here is derived from an EMBL/GenBank/DDBJ whole genome shotgun (WGS) entry which is preliminary data.</text>
</comment>
<sequence length="69" mass="8052">MDDLEKEKKLYHVTWIEQLNTACRHVSYSSGYHNRMDLQPVMPDDGSVNRNHNIDSLTESPSFAYSQNH</sequence>
<dbReference type="Proteomes" id="UP000246278">
    <property type="component" value="Unassembled WGS sequence"/>
</dbReference>
<feature type="region of interest" description="Disordered" evidence="1">
    <location>
        <begin position="37"/>
        <end position="69"/>
    </location>
</feature>
<reference evidence="3" key="1">
    <citation type="submission" date="2017-10" db="EMBL/GenBank/DDBJ databases">
        <authorList>
            <person name="Gaisin V.A."/>
            <person name="Rysina M.S."/>
            <person name="Grouzdev D.S."/>
        </authorList>
    </citation>
    <scope>NUCLEOTIDE SEQUENCE [LARGE SCALE GENOMIC DNA]</scope>
    <source>
        <strain evidence="3">V1</strain>
    </source>
</reference>